<dbReference type="PROSITE" id="PS50937">
    <property type="entry name" value="HTH_MERR_2"/>
    <property type="match status" value="1"/>
</dbReference>
<dbReference type="SUPFAM" id="SSF46955">
    <property type="entry name" value="Putative DNA-binding domain"/>
    <property type="match status" value="1"/>
</dbReference>
<dbReference type="SUPFAM" id="SSF89082">
    <property type="entry name" value="Antibiotic binding domain of TipA-like multidrug resistance regulators"/>
    <property type="match status" value="1"/>
</dbReference>
<dbReference type="InterPro" id="IPR047057">
    <property type="entry name" value="MerR_fam"/>
</dbReference>
<proteinExistence type="predicted"/>
<evidence type="ECO:0000256" key="1">
    <source>
        <dbReference type="ARBA" id="ARBA00023015"/>
    </source>
</evidence>
<sequence length="267" mass="30923">MVRMDHDESFYTVGEVARSLKITVRMLHHWEAQGLIEPSERSWSNYRLYTPEDVERIQQILIYRGTGMKLSEIKELLVDGSSPLEHLHRQRKSLMEQQARLLGMVRAIDTLLEKEMKKEKLELAEIAEIIGDAHFVEYQAEAEERYGDSDDWGIYQERARKWDAAQWESTSKQMEAIDGQLAQALRAGVASHSTEATELVEKHREVLNAFFPVSRAKHYLISRGYVGDERFKKYYDSQEEGLAQWLADAIAHVAQTRGVDLENPEWA</sequence>
<evidence type="ECO:0000256" key="3">
    <source>
        <dbReference type="ARBA" id="ARBA00023159"/>
    </source>
</evidence>
<protein>
    <submittedName>
        <fullName evidence="6">DNA-binding transcriptional regulator, MerR family</fullName>
    </submittedName>
</protein>
<dbReference type="SMART" id="SM00422">
    <property type="entry name" value="HTH_MERR"/>
    <property type="match status" value="1"/>
</dbReference>
<dbReference type="Gene3D" id="1.10.490.50">
    <property type="entry name" value="Antibiotic binding domain of TipA-like multidrug resistance regulators"/>
    <property type="match status" value="1"/>
</dbReference>
<feature type="domain" description="HTH merR-type" evidence="5">
    <location>
        <begin position="10"/>
        <end position="79"/>
    </location>
</feature>
<dbReference type="Pfam" id="PF07739">
    <property type="entry name" value="TipAS"/>
    <property type="match status" value="1"/>
</dbReference>
<dbReference type="GO" id="GO:0003700">
    <property type="term" value="F:DNA-binding transcription factor activity"/>
    <property type="evidence" value="ECO:0007669"/>
    <property type="project" value="InterPro"/>
</dbReference>
<dbReference type="InterPro" id="IPR009061">
    <property type="entry name" value="DNA-bd_dom_put_sf"/>
</dbReference>
<dbReference type="PANTHER" id="PTHR30204:SF90">
    <property type="entry name" value="HTH-TYPE TRANSCRIPTIONAL ACTIVATOR MTA"/>
    <property type="match status" value="1"/>
</dbReference>
<name>A0A1I2QEP6_9CORY</name>
<dbReference type="Gene3D" id="1.10.1660.10">
    <property type="match status" value="1"/>
</dbReference>
<evidence type="ECO:0000256" key="2">
    <source>
        <dbReference type="ARBA" id="ARBA00023125"/>
    </source>
</evidence>
<dbReference type="Proteomes" id="UP000199065">
    <property type="component" value="Unassembled WGS sequence"/>
</dbReference>
<evidence type="ECO:0000313" key="6">
    <source>
        <dbReference type="EMBL" id="SFG26430.1"/>
    </source>
</evidence>
<dbReference type="CDD" id="cd01106">
    <property type="entry name" value="HTH_TipAL-Mta"/>
    <property type="match status" value="1"/>
</dbReference>
<keyword evidence="4" id="KW-0804">Transcription</keyword>
<reference evidence="6 7" key="1">
    <citation type="submission" date="2016-10" db="EMBL/GenBank/DDBJ databases">
        <authorList>
            <person name="de Groot N.N."/>
        </authorList>
    </citation>
    <scope>NUCLEOTIDE SEQUENCE [LARGE SCALE GENOMIC DNA]</scope>
    <source>
        <strain>J11</strain>
        <strain evidence="7">PG 39</strain>
    </source>
</reference>
<dbReference type="PANTHER" id="PTHR30204">
    <property type="entry name" value="REDOX-CYCLING DRUG-SENSING TRANSCRIPTIONAL ACTIVATOR SOXR"/>
    <property type="match status" value="1"/>
</dbReference>
<accession>A0A1I2QEP6</accession>
<evidence type="ECO:0000259" key="5">
    <source>
        <dbReference type="PROSITE" id="PS50937"/>
    </source>
</evidence>
<dbReference type="AlphaFoldDB" id="A0A1I2QEP6"/>
<gene>
    <name evidence="6" type="ORF">SAMN05660282_00408</name>
</gene>
<evidence type="ECO:0000256" key="4">
    <source>
        <dbReference type="ARBA" id="ARBA00023163"/>
    </source>
</evidence>
<organism evidence="6 7">
    <name type="scientific">Corynebacterium spheniscorum</name>
    <dbReference type="NCBI Taxonomy" id="185761"/>
    <lineage>
        <taxon>Bacteria</taxon>
        <taxon>Bacillati</taxon>
        <taxon>Actinomycetota</taxon>
        <taxon>Actinomycetes</taxon>
        <taxon>Mycobacteriales</taxon>
        <taxon>Corynebacteriaceae</taxon>
        <taxon>Corynebacterium</taxon>
    </lineage>
</organism>
<dbReference type="STRING" id="185761.SAMN05660282_00408"/>
<dbReference type="InterPro" id="IPR000551">
    <property type="entry name" value="MerR-type_HTH_dom"/>
</dbReference>
<keyword evidence="3" id="KW-0010">Activator</keyword>
<dbReference type="GO" id="GO:0003677">
    <property type="term" value="F:DNA binding"/>
    <property type="evidence" value="ECO:0007669"/>
    <property type="project" value="UniProtKB-KW"/>
</dbReference>
<dbReference type="InterPro" id="IPR036244">
    <property type="entry name" value="TipA-like_antibiotic-bd"/>
</dbReference>
<keyword evidence="1" id="KW-0805">Transcription regulation</keyword>
<dbReference type="InterPro" id="IPR012925">
    <property type="entry name" value="TipAS_dom"/>
</dbReference>
<dbReference type="Pfam" id="PF13411">
    <property type="entry name" value="MerR_1"/>
    <property type="match status" value="1"/>
</dbReference>
<keyword evidence="2 6" id="KW-0238">DNA-binding</keyword>
<evidence type="ECO:0000313" key="7">
    <source>
        <dbReference type="Proteomes" id="UP000199065"/>
    </source>
</evidence>
<keyword evidence="7" id="KW-1185">Reference proteome</keyword>
<dbReference type="EMBL" id="FOPJ01000002">
    <property type="protein sequence ID" value="SFG26430.1"/>
    <property type="molecule type" value="Genomic_DNA"/>
</dbReference>